<protein>
    <recommendedName>
        <fullName evidence="7">Leucyl/phenylalanyl-tRNA--protein transferase</fullName>
    </recommendedName>
</protein>
<dbReference type="Pfam" id="PF03588">
    <property type="entry name" value="Leu_Phe_trans"/>
    <property type="match status" value="1"/>
</dbReference>
<keyword evidence="2" id="KW-0808">Transferase</keyword>
<sequence length="542" mass="58762">VLLERRRLGRCAGLGRAYAIKLRGRAQKLRCFYHWLLAIFLRLPRCPPASEELVFTPMGGRGAFLKDPPAFFVKPMAAKAEAEGQLQLLPTLKTPQHQGGAQARFQVFSTVQGLSDRSEWESSSLAPTQAEESQAAVRVVAAAAASLDLGFPPGEPLLQRGIPVVAVTASNACPTLLPHDRYALASQAAVSDGEYRRLLEHNRREIRETRENPGARNSERVVGWGASNWCSKDQSGAWPHGPDPAELGTRGLPDGGEFLIADLEHERTPALIALLVWHGFLPMAGMGSWLLPKIHQHRCVLNPRDVHIGKKVRRRAKGFHLTVDKAWSAVVSNIQQLTWTSTKGDCWLYDQLTDAYQAVASVGEKWRRGGAIAFHSVELWHSASGELVAGEIGYTCGSVYSSCTGFAMKEKHPGAGSVQLAALGRWLARLGFELWDLGMELDYKLELGGQMVPRSEWARRIRDLRSHVAGPLLSPGLPSDASAQALLGEELPPLFAAQNETETEKEVSGRGSDRPPESGVPVGGGGPDAPVAAVQQALAVPA</sequence>
<dbReference type="InterPro" id="IPR004616">
    <property type="entry name" value="Leu/Phe-tRNA_Trfase"/>
</dbReference>
<feature type="region of interest" description="Disordered" evidence="4">
    <location>
        <begin position="497"/>
        <end position="530"/>
    </location>
</feature>
<dbReference type="PANTHER" id="PTHR30098:SF2">
    <property type="entry name" value="LEUCYL_PHENYLALANYL-TRNA--PROTEIN TRANSFERASE"/>
    <property type="match status" value="1"/>
</dbReference>
<evidence type="ECO:0008006" key="7">
    <source>
        <dbReference type="Google" id="ProtNLM"/>
    </source>
</evidence>
<comment type="caution">
    <text evidence="5">The sequence shown here is derived from an EMBL/GenBank/DDBJ whole genome shotgun (WGS) entry which is preliminary data.</text>
</comment>
<feature type="non-terminal residue" evidence="5">
    <location>
        <position position="542"/>
    </location>
</feature>
<evidence type="ECO:0000256" key="3">
    <source>
        <dbReference type="ARBA" id="ARBA00023315"/>
    </source>
</evidence>
<dbReference type="AlphaFoldDB" id="A0A813HGK5"/>
<keyword evidence="1" id="KW-0963">Cytoplasm</keyword>
<dbReference type="PANTHER" id="PTHR30098">
    <property type="entry name" value="LEUCYL/PHENYLALANYL-TRNA--PROTEIN TRANSFERASE"/>
    <property type="match status" value="1"/>
</dbReference>
<evidence type="ECO:0000256" key="4">
    <source>
        <dbReference type="SAM" id="MobiDB-lite"/>
    </source>
</evidence>
<organism evidence="5 6">
    <name type="scientific">Polarella glacialis</name>
    <name type="common">Dinoflagellate</name>
    <dbReference type="NCBI Taxonomy" id="89957"/>
    <lineage>
        <taxon>Eukaryota</taxon>
        <taxon>Sar</taxon>
        <taxon>Alveolata</taxon>
        <taxon>Dinophyceae</taxon>
        <taxon>Suessiales</taxon>
        <taxon>Suessiaceae</taxon>
        <taxon>Polarella</taxon>
    </lineage>
</organism>
<feature type="compositionally biased region" description="Basic and acidic residues" evidence="4">
    <location>
        <begin position="502"/>
        <end position="516"/>
    </location>
</feature>
<reference evidence="5" key="1">
    <citation type="submission" date="2021-02" db="EMBL/GenBank/DDBJ databases">
        <authorList>
            <person name="Dougan E. K."/>
            <person name="Rhodes N."/>
            <person name="Thang M."/>
            <person name="Chan C."/>
        </authorList>
    </citation>
    <scope>NUCLEOTIDE SEQUENCE</scope>
</reference>
<dbReference type="EMBL" id="CAJNNV010031543">
    <property type="protein sequence ID" value="CAE8636743.1"/>
    <property type="molecule type" value="Genomic_DNA"/>
</dbReference>
<proteinExistence type="predicted"/>
<dbReference type="Gene3D" id="3.40.630.70">
    <property type="entry name" value="Leucyl/phenylalanyl-tRNA-protein transferase, C-terminal domain"/>
    <property type="match status" value="1"/>
</dbReference>
<name>A0A813HGK5_POLGL</name>
<dbReference type="InterPro" id="IPR016181">
    <property type="entry name" value="Acyl_CoA_acyltransferase"/>
</dbReference>
<gene>
    <name evidence="5" type="ORF">PGLA1383_LOCUS52150</name>
</gene>
<dbReference type="GO" id="GO:0005737">
    <property type="term" value="C:cytoplasm"/>
    <property type="evidence" value="ECO:0007669"/>
    <property type="project" value="TreeGrafter"/>
</dbReference>
<evidence type="ECO:0000256" key="1">
    <source>
        <dbReference type="ARBA" id="ARBA00022490"/>
    </source>
</evidence>
<dbReference type="GO" id="GO:0030163">
    <property type="term" value="P:protein catabolic process"/>
    <property type="evidence" value="ECO:0007669"/>
    <property type="project" value="InterPro"/>
</dbReference>
<dbReference type="GO" id="GO:0008914">
    <property type="term" value="F:leucyl-tRNA--protein transferase activity"/>
    <property type="evidence" value="ECO:0007669"/>
    <property type="project" value="InterPro"/>
</dbReference>
<keyword evidence="6" id="KW-1185">Reference proteome</keyword>
<dbReference type="InterPro" id="IPR042203">
    <property type="entry name" value="Leu/Phe-tRNA_Trfase_C"/>
</dbReference>
<evidence type="ECO:0000313" key="5">
    <source>
        <dbReference type="EMBL" id="CAE8636743.1"/>
    </source>
</evidence>
<dbReference type="Proteomes" id="UP000654075">
    <property type="component" value="Unassembled WGS sequence"/>
</dbReference>
<keyword evidence="3" id="KW-0012">Acyltransferase</keyword>
<evidence type="ECO:0000313" key="6">
    <source>
        <dbReference type="Proteomes" id="UP000654075"/>
    </source>
</evidence>
<evidence type="ECO:0000256" key="2">
    <source>
        <dbReference type="ARBA" id="ARBA00022679"/>
    </source>
</evidence>
<accession>A0A813HGK5</accession>
<dbReference type="OrthoDB" id="2122564at2759"/>
<dbReference type="SUPFAM" id="SSF55729">
    <property type="entry name" value="Acyl-CoA N-acyltransferases (Nat)"/>
    <property type="match status" value="1"/>
</dbReference>